<feature type="signal peptide" evidence="4">
    <location>
        <begin position="1"/>
        <end position="36"/>
    </location>
</feature>
<accession>A0A3S3YCW5</accession>
<keyword evidence="2 4" id="KW-0732">Signal</keyword>
<dbReference type="InterPro" id="IPR038404">
    <property type="entry name" value="TRAP_DctP_sf"/>
</dbReference>
<comment type="subcellular location">
    <subcellularLocation>
        <location evidence="1">Periplasm</location>
    </subcellularLocation>
</comment>
<dbReference type="EMBL" id="SBLC01000039">
    <property type="protein sequence ID" value="RWY38188.1"/>
    <property type="molecule type" value="Genomic_DNA"/>
</dbReference>
<dbReference type="InterPro" id="IPR018389">
    <property type="entry name" value="DctP_fam"/>
</dbReference>
<dbReference type="GO" id="GO:0042597">
    <property type="term" value="C:periplasmic space"/>
    <property type="evidence" value="ECO:0007669"/>
    <property type="project" value="UniProtKB-SubCell"/>
</dbReference>
<proteinExistence type="predicted"/>
<dbReference type="OrthoDB" id="6139617at2"/>
<dbReference type="NCBIfam" id="NF037995">
    <property type="entry name" value="TRAP_S1"/>
    <property type="match status" value="1"/>
</dbReference>
<evidence type="ECO:0000256" key="4">
    <source>
        <dbReference type="SAM" id="SignalP"/>
    </source>
</evidence>
<dbReference type="Pfam" id="PF03480">
    <property type="entry name" value="DctP"/>
    <property type="match status" value="1"/>
</dbReference>
<evidence type="ECO:0000256" key="1">
    <source>
        <dbReference type="ARBA" id="ARBA00004418"/>
    </source>
</evidence>
<evidence type="ECO:0000313" key="5">
    <source>
        <dbReference type="EMBL" id="RWY38188.1"/>
    </source>
</evidence>
<sequence length="338" mass="36913">MARTERAHAQRGRKLMMKKSVLTAVACLMLATPGSAQTMRMIQSWNETNVMAYMPALEFKRNLEETGSGIELEIFGTETVPAYEQLTPTQDGVFDFIYTYPTYHSKALNIATSAMAPDMEKIRSSGVFGFMDTYFQKEHNLKLLASVAVGTSGIHCYLRSPLSENSDWAGRKIRGVSNYVPVIEALGGAAVSTDMGELYSSLERGVVDGACAPQSVFRATRHFEVAKFRTEPTFGQMVSYIAMNLDAWNGLSDEVKAKVEEAAIRTEADTIRIGNEAAEGELKALAEAGVEVTRFSDAAYEKVSKAYAEGVWKVVADCCGQDNSDALRKLAVDAGLSD</sequence>
<dbReference type="Proteomes" id="UP000287168">
    <property type="component" value="Unassembled WGS sequence"/>
</dbReference>
<protein>
    <recommendedName>
        <fullName evidence="7">C4-dicarboxylate ABC transporter substrate-binding protein</fullName>
    </recommendedName>
</protein>
<dbReference type="GO" id="GO:0055085">
    <property type="term" value="P:transmembrane transport"/>
    <property type="evidence" value="ECO:0007669"/>
    <property type="project" value="InterPro"/>
</dbReference>
<dbReference type="PANTHER" id="PTHR33376:SF5">
    <property type="entry name" value="EXTRACYTOPLASMIC SOLUTE RECEPTOR PROTEIN"/>
    <property type="match status" value="1"/>
</dbReference>
<evidence type="ECO:0008006" key="7">
    <source>
        <dbReference type="Google" id="ProtNLM"/>
    </source>
</evidence>
<dbReference type="Gene3D" id="3.40.190.170">
    <property type="entry name" value="Bacterial extracellular solute-binding protein, family 7"/>
    <property type="match status" value="1"/>
</dbReference>
<comment type="caution">
    <text evidence="5">The sequence shown here is derived from an EMBL/GenBank/DDBJ whole genome shotgun (WGS) entry which is preliminary data.</text>
</comment>
<evidence type="ECO:0000313" key="6">
    <source>
        <dbReference type="Proteomes" id="UP000287168"/>
    </source>
</evidence>
<evidence type="ECO:0000256" key="2">
    <source>
        <dbReference type="ARBA" id="ARBA00022729"/>
    </source>
</evidence>
<dbReference type="AlphaFoldDB" id="A0A3S3YCW5"/>
<keyword evidence="6" id="KW-1185">Reference proteome</keyword>
<gene>
    <name evidence="5" type="ORF">EP867_16500</name>
</gene>
<dbReference type="PANTHER" id="PTHR33376">
    <property type="match status" value="1"/>
</dbReference>
<feature type="chain" id="PRO_5018673986" description="C4-dicarboxylate ABC transporter substrate-binding protein" evidence="4">
    <location>
        <begin position="37"/>
        <end position="338"/>
    </location>
</feature>
<reference evidence="5 6" key="1">
    <citation type="journal article" date="2015" name="Int. J. Syst. Evol. Microbiol.">
        <title>Gemmobacter intermedius sp. nov., isolated from a white stork (Ciconia ciconia).</title>
        <authorList>
            <person name="Kampfer P."/>
            <person name="Jerzak L."/>
            <person name="Wilharm G."/>
            <person name="Golke J."/>
            <person name="Busse H.J."/>
            <person name="Glaeser S.P."/>
        </authorList>
    </citation>
    <scope>NUCLEOTIDE SEQUENCE [LARGE SCALE GENOMIC DNA]</scope>
    <source>
        <strain evidence="5 6">119/4</strain>
    </source>
</reference>
<evidence type="ECO:0000256" key="3">
    <source>
        <dbReference type="ARBA" id="ARBA00022764"/>
    </source>
</evidence>
<organism evidence="5 6">
    <name type="scientific">Falsigemmobacter intermedius</name>
    <dbReference type="NCBI Taxonomy" id="1553448"/>
    <lineage>
        <taxon>Bacteria</taxon>
        <taxon>Pseudomonadati</taxon>
        <taxon>Pseudomonadota</taxon>
        <taxon>Alphaproteobacteria</taxon>
        <taxon>Rhodobacterales</taxon>
        <taxon>Paracoccaceae</taxon>
        <taxon>Falsigemmobacter</taxon>
    </lineage>
</organism>
<keyword evidence="3" id="KW-0574">Periplasm</keyword>
<name>A0A3S3YCW5_9RHOB</name>